<dbReference type="InterPro" id="IPR002036">
    <property type="entry name" value="YbeY"/>
</dbReference>
<dbReference type="HAMAP" id="MF_00009">
    <property type="entry name" value="Endoribonucl_YbeY"/>
    <property type="match status" value="1"/>
</dbReference>
<comment type="cofactor">
    <cofactor evidence="7">
        <name>Zn(2+)</name>
        <dbReference type="ChEBI" id="CHEBI:29105"/>
    </cofactor>
    <text evidence="7">Binds 1 zinc ion.</text>
</comment>
<dbReference type="Pfam" id="PF02130">
    <property type="entry name" value="YbeY"/>
    <property type="match status" value="1"/>
</dbReference>
<keyword evidence="7" id="KW-0690">Ribosome biogenesis</keyword>
<evidence type="ECO:0000256" key="5">
    <source>
        <dbReference type="ARBA" id="ARBA00022801"/>
    </source>
</evidence>
<feature type="binding site" evidence="7">
    <location>
        <position position="132"/>
    </location>
    <ligand>
        <name>Zn(2+)</name>
        <dbReference type="ChEBI" id="CHEBI:29105"/>
        <note>catalytic</note>
    </ligand>
</feature>
<evidence type="ECO:0000256" key="3">
    <source>
        <dbReference type="ARBA" id="ARBA00022723"/>
    </source>
</evidence>
<dbReference type="PANTHER" id="PTHR46986:SF1">
    <property type="entry name" value="ENDORIBONUCLEASE YBEY, CHLOROPLASTIC"/>
    <property type="match status" value="1"/>
</dbReference>
<feature type="binding site" evidence="7">
    <location>
        <position position="136"/>
    </location>
    <ligand>
        <name>Zn(2+)</name>
        <dbReference type="ChEBI" id="CHEBI:29105"/>
        <note>catalytic</note>
    </ligand>
</feature>
<dbReference type="InterPro" id="IPR023091">
    <property type="entry name" value="MetalPrtase_cat_dom_sf_prd"/>
</dbReference>
<comment type="function">
    <text evidence="7">Single strand-specific metallo-endoribonuclease involved in late-stage 70S ribosome quality control and in maturation of the 3' terminus of the 16S rRNA.</text>
</comment>
<keyword evidence="7" id="KW-0963">Cytoplasm</keyword>
<evidence type="ECO:0000256" key="7">
    <source>
        <dbReference type="HAMAP-Rule" id="MF_00009"/>
    </source>
</evidence>
<dbReference type="NCBIfam" id="TIGR00043">
    <property type="entry name" value="rRNA maturation RNase YbeY"/>
    <property type="match status" value="1"/>
</dbReference>
<evidence type="ECO:0000256" key="4">
    <source>
        <dbReference type="ARBA" id="ARBA00022759"/>
    </source>
</evidence>
<evidence type="ECO:0000313" key="9">
    <source>
        <dbReference type="Proteomes" id="UP001320209"/>
    </source>
</evidence>
<organism evidence="8 9">
    <name type="scientific">Candidatus Hydrogenosomobacter endosymbioticus</name>
    <dbReference type="NCBI Taxonomy" id="2558174"/>
    <lineage>
        <taxon>Bacteria</taxon>
        <taxon>Pseudomonadati</taxon>
        <taxon>Pseudomonadota</taxon>
        <taxon>Alphaproteobacteria</taxon>
        <taxon>Holosporales</taxon>
        <taxon>Holosporaceae</taxon>
        <taxon>Candidatus Hydrogenosomobacter</taxon>
    </lineage>
</organism>
<dbReference type="EMBL" id="AP025225">
    <property type="protein sequence ID" value="BDB96586.1"/>
    <property type="molecule type" value="Genomic_DNA"/>
</dbReference>
<dbReference type="RefSeq" id="WP_236865066.1">
    <property type="nucleotide sequence ID" value="NZ_AP025225.1"/>
</dbReference>
<dbReference type="PROSITE" id="PS01306">
    <property type="entry name" value="UPF0054"/>
    <property type="match status" value="1"/>
</dbReference>
<sequence>MISVKTLCEARKSGWEALSSSSVPEISKTVGCVVEVCGLSGVVCAEVSVLLTCDDNMRSYNRLYRGIDAPTDVLSFGVYSMEEVCRAASCKDSFSCRPLQIGDIVLSFETIEKQSSEIGVNMNNMVSRLIIHSSLHLLGYDHDNAENHRIMHELEKKCMRKIGLDMFY</sequence>
<dbReference type="EC" id="3.1.-.-" evidence="7"/>
<keyword evidence="6 7" id="KW-0862">Zinc</keyword>
<dbReference type="Gene3D" id="3.40.390.30">
    <property type="entry name" value="Metalloproteases ('zincins'), catalytic domain"/>
    <property type="match status" value="1"/>
</dbReference>
<comment type="subcellular location">
    <subcellularLocation>
        <location evidence="7">Cytoplasm</location>
    </subcellularLocation>
</comment>
<proteinExistence type="inferred from homology"/>
<accession>A0ABM7V9V9</accession>
<reference evidence="8" key="1">
    <citation type="submission" date="2021-10" db="EMBL/GenBank/DDBJ databases">
        <title>Genome Sequence of The Candidatus Hydrogeosomobacter endosymbioticus, an Intracellular Bacterial Symbiont of the Anaerobic Ciliate GW7.</title>
        <authorList>
            <person name="Shiohama Y."/>
            <person name="Shinzato N."/>
        </authorList>
    </citation>
    <scope>NUCLEOTIDE SEQUENCE [LARGE SCALE GENOMIC DNA]</scope>
    <source>
        <strain evidence="8">200920</strain>
    </source>
</reference>
<dbReference type="Proteomes" id="UP001320209">
    <property type="component" value="Chromosome"/>
</dbReference>
<keyword evidence="3 7" id="KW-0479">Metal-binding</keyword>
<evidence type="ECO:0000256" key="2">
    <source>
        <dbReference type="ARBA" id="ARBA00022722"/>
    </source>
</evidence>
<evidence type="ECO:0000256" key="1">
    <source>
        <dbReference type="ARBA" id="ARBA00010875"/>
    </source>
</evidence>
<protein>
    <recommendedName>
        <fullName evidence="7">Endoribonuclease YbeY</fullName>
        <ecNumber evidence="7">3.1.-.-</ecNumber>
    </recommendedName>
</protein>
<comment type="similarity">
    <text evidence="1 7">Belongs to the endoribonuclease YbeY family.</text>
</comment>
<name>A0ABM7V9V9_9PROT</name>
<keyword evidence="7" id="KW-0698">rRNA processing</keyword>
<keyword evidence="9" id="KW-1185">Reference proteome</keyword>
<keyword evidence="4 7" id="KW-0255">Endonuclease</keyword>
<dbReference type="InterPro" id="IPR020549">
    <property type="entry name" value="YbeY_CS"/>
</dbReference>
<keyword evidence="2 7" id="KW-0540">Nuclease</keyword>
<evidence type="ECO:0000313" key="8">
    <source>
        <dbReference type="EMBL" id="BDB96586.1"/>
    </source>
</evidence>
<feature type="binding site" evidence="7">
    <location>
        <position position="142"/>
    </location>
    <ligand>
        <name>Zn(2+)</name>
        <dbReference type="ChEBI" id="CHEBI:29105"/>
        <note>catalytic</note>
    </ligand>
</feature>
<dbReference type="SUPFAM" id="SSF55486">
    <property type="entry name" value="Metalloproteases ('zincins'), catalytic domain"/>
    <property type="match status" value="1"/>
</dbReference>
<keyword evidence="5 7" id="KW-0378">Hydrolase</keyword>
<evidence type="ECO:0000256" key="6">
    <source>
        <dbReference type="ARBA" id="ARBA00022833"/>
    </source>
</evidence>
<dbReference type="PANTHER" id="PTHR46986">
    <property type="entry name" value="ENDORIBONUCLEASE YBEY, CHLOROPLASTIC"/>
    <property type="match status" value="1"/>
</dbReference>
<gene>
    <name evidence="7" type="primary">ybeY</name>
    <name evidence="8" type="ORF">HYD_7190</name>
</gene>